<keyword evidence="6" id="KW-1185">Reference proteome</keyword>
<feature type="chain" id="PRO_5041909201" description="Lipoprotein" evidence="2">
    <location>
        <begin position="26"/>
        <end position="109"/>
    </location>
</feature>
<dbReference type="Proteomes" id="UP000256345">
    <property type="component" value="Unassembled WGS sequence"/>
</dbReference>
<reference evidence="4 6" key="2">
    <citation type="submission" date="2018-08" db="EMBL/GenBank/DDBJ databases">
        <title>Genomic Encyclopedia of Archaeal and Bacterial Type Strains, Phase II (KMG-II): from individual species to whole genera.</title>
        <authorList>
            <person name="Goeker M."/>
        </authorList>
    </citation>
    <scope>NUCLEOTIDE SEQUENCE [LARGE SCALE GENOMIC DNA]</scope>
    <source>
        <strain evidence="4 6">DSM 2261</strain>
    </source>
</reference>
<dbReference type="RefSeq" id="WP_047856795.1">
    <property type="nucleotide sequence ID" value="NZ_CP011509.1"/>
</dbReference>
<reference evidence="3 5" key="1">
    <citation type="submission" date="2015-05" db="EMBL/GenBank/DDBJ databases">
        <title>Genome assembly of Archangium gephyra DSM 2261.</title>
        <authorList>
            <person name="Sharma G."/>
            <person name="Subramanian S."/>
        </authorList>
    </citation>
    <scope>NUCLEOTIDE SEQUENCE [LARGE SCALE GENOMIC DNA]</scope>
    <source>
        <strain evidence="3 5">DSM 2261</strain>
    </source>
</reference>
<dbReference type="EMBL" id="QUMU01000008">
    <property type="protein sequence ID" value="REG28585.1"/>
    <property type="molecule type" value="Genomic_DNA"/>
</dbReference>
<evidence type="ECO:0000313" key="6">
    <source>
        <dbReference type="Proteomes" id="UP000256345"/>
    </source>
</evidence>
<keyword evidence="2" id="KW-0732">Signal</keyword>
<evidence type="ECO:0000256" key="2">
    <source>
        <dbReference type="SAM" id="SignalP"/>
    </source>
</evidence>
<dbReference type="AlphaFoldDB" id="A0AAC8Q7M9"/>
<gene>
    <name evidence="3" type="ORF">AA314_04120</name>
    <name evidence="4" type="ORF">ATI61_108118</name>
</gene>
<protein>
    <recommendedName>
        <fullName evidence="7">Lipoprotein</fullName>
    </recommendedName>
</protein>
<evidence type="ECO:0008006" key="7">
    <source>
        <dbReference type="Google" id="ProtNLM"/>
    </source>
</evidence>
<evidence type="ECO:0000256" key="1">
    <source>
        <dbReference type="SAM" id="MobiDB-lite"/>
    </source>
</evidence>
<accession>A0AAC8Q7M9</accession>
<evidence type="ECO:0000313" key="3">
    <source>
        <dbReference type="EMBL" id="AKJ02494.1"/>
    </source>
</evidence>
<sequence length="109" mass="11006">MRKMSVVAVFAAAMMALVGCGGVEAEQHELTRPGDQASPAALASSESRDFTSNGQSTQVEGQVSASVAAAEGGDTCSGWCNATTCSCTGTLECCASGCSACWYVLDHAT</sequence>
<evidence type="ECO:0000313" key="5">
    <source>
        <dbReference type="Proteomes" id="UP000035579"/>
    </source>
</evidence>
<feature type="compositionally biased region" description="Polar residues" evidence="1">
    <location>
        <begin position="50"/>
        <end position="63"/>
    </location>
</feature>
<proteinExistence type="predicted"/>
<feature type="region of interest" description="Disordered" evidence="1">
    <location>
        <begin position="31"/>
        <end position="63"/>
    </location>
</feature>
<dbReference type="PROSITE" id="PS51257">
    <property type="entry name" value="PROKAR_LIPOPROTEIN"/>
    <property type="match status" value="1"/>
</dbReference>
<dbReference type="EMBL" id="CP011509">
    <property type="protein sequence ID" value="AKJ02494.1"/>
    <property type="molecule type" value="Genomic_DNA"/>
</dbReference>
<organism evidence="3 5">
    <name type="scientific">Archangium gephyra</name>
    <dbReference type="NCBI Taxonomy" id="48"/>
    <lineage>
        <taxon>Bacteria</taxon>
        <taxon>Pseudomonadati</taxon>
        <taxon>Myxococcota</taxon>
        <taxon>Myxococcia</taxon>
        <taxon>Myxococcales</taxon>
        <taxon>Cystobacterineae</taxon>
        <taxon>Archangiaceae</taxon>
        <taxon>Archangium</taxon>
    </lineage>
</organism>
<evidence type="ECO:0000313" key="4">
    <source>
        <dbReference type="EMBL" id="REG28585.1"/>
    </source>
</evidence>
<name>A0AAC8Q7M9_9BACT</name>
<dbReference type="KEGG" id="age:AA314_04120"/>
<feature type="signal peptide" evidence="2">
    <location>
        <begin position="1"/>
        <end position="25"/>
    </location>
</feature>
<dbReference type="Proteomes" id="UP000035579">
    <property type="component" value="Chromosome"/>
</dbReference>